<dbReference type="Pfam" id="PF06466">
    <property type="entry name" value="PCAF_N"/>
    <property type="match status" value="1"/>
</dbReference>
<dbReference type="OrthoDB" id="1937912at2759"/>
<keyword evidence="11" id="KW-0206">Cytoskeleton</keyword>
<dbReference type="GO" id="GO:0140672">
    <property type="term" value="C:ATAC complex"/>
    <property type="evidence" value="ECO:0007669"/>
    <property type="project" value="TreeGrafter"/>
</dbReference>
<keyword evidence="20" id="KW-1185">Reference proteome</keyword>
<keyword evidence="8 15" id="KW-0103">Bromodomain</keyword>
<evidence type="ECO:0000259" key="18">
    <source>
        <dbReference type="PROSITE" id="PS51186"/>
    </source>
</evidence>
<evidence type="ECO:0000256" key="7">
    <source>
        <dbReference type="ARBA" id="ARBA00023015"/>
    </source>
</evidence>
<dbReference type="InterPro" id="IPR037800">
    <property type="entry name" value="GCN5"/>
</dbReference>
<evidence type="ECO:0000256" key="12">
    <source>
        <dbReference type="ARBA" id="ARBA00023242"/>
    </source>
</evidence>
<dbReference type="PANTHER" id="PTHR45750:SF3">
    <property type="entry name" value="HISTONE ACETYLTRANSFERASE"/>
    <property type="match status" value="1"/>
</dbReference>
<dbReference type="GO" id="GO:0045944">
    <property type="term" value="P:positive regulation of transcription by RNA polymerase II"/>
    <property type="evidence" value="ECO:0007669"/>
    <property type="project" value="TreeGrafter"/>
</dbReference>
<dbReference type="EC" id="2.3.1.48" evidence="4"/>
<dbReference type="GO" id="GO:0043992">
    <property type="term" value="F:histone H3K9 acetyltransferase activity"/>
    <property type="evidence" value="ECO:0007669"/>
    <property type="project" value="UniProtKB-ARBA"/>
</dbReference>
<dbReference type="Pfam" id="PF00583">
    <property type="entry name" value="Acetyltransf_1"/>
    <property type="match status" value="1"/>
</dbReference>
<dbReference type="Gene3D" id="3.40.630.30">
    <property type="match status" value="1"/>
</dbReference>
<dbReference type="AlphaFoldDB" id="A0A7M5UXW4"/>
<dbReference type="PROSITE" id="PS51186">
    <property type="entry name" value="GNAT"/>
    <property type="match status" value="1"/>
</dbReference>
<feature type="compositionally biased region" description="Low complexity" evidence="16">
    <location>
        <begin position="350"/>
        <end position="369"/>
    </location>
</feature>
<keyword evidence="9" id="KW-0010">Activator</keyword>
<evidence type="ECO:0000256" key="16">
    <source>
        <dbReference type="SAM" id="MobiDB-lite"/>
    </source>
</evidence>
<feature type="region of interest" description="Disordered" evidence="16">
    <location>
        <begin position="1"/>
        <end position="41"/>
    </location>
</feature>
<evidence type="ECO:0000256" key="9">
    <source>
        <dbReference type="ARBA" id="ARBA00023159"/>
    </source>
</evidence>
<sequence>MASNNVENSLEEVKTGDITSHENHGNKKTLPLTPGELSRPTNIQRIQQKKTQVKSMPRLKKLEKLAVYSSCKYKGNNTQCACNGWKNPNPQRSSEQNTPAPTTLQIDLITKCRACQHPVNDHVSHLDNENEEEINYLLSMVVDVENLFMCVHKETDNDNKQVYFYLFKLLRKSILQMSKPTVEGPLGKPPFEMPSIEKGVKNFVQQKFGLDSQHAQIMHELARIFVRCLNHWKLETPSARKQRLPNDDISTYKVNYTRWLCYCHVPLFCDSMQKCEVTNIFGQSFLKSVFSLMKQQLLDKFSAEKDKLPPDTRKKVLSHFPGFLQQFEEEIMLNDSLIWSDLPFTPSSSTSQESLSSTSSSFNESQTLSPPSQEQTDDLTVETQAAIQHIEEGEAVEEADIKPDINELKRSLTISFTEQAESEEVQPVSKKICLSPTGDVETTILAKIIDTITDPTKMLGPQGGIYPSQTARDETARSEERRGVIEFHVIGNTLSRKPSRQTTIWLIGLQNVFSYQLPRMPKEYITRLVFDPKHRTLVLIKDGRPIGGICFRMFPTQNFTEIVFCAVSSNEQVKGYGTHMMNHLKDYHTRNGVLNFLTYADEYAIGYFKKQGFSKSIGLNRTDYTGYIKEYEGATLMHCHLNVQIPYREFSLVIKKQKEIIRQLIKDRQAEIKQIYPGLKCFKNGVSEIPIFSIPGIENTGWKHMQKDSTDFELESSEHQDALQNILTAVQNHASAWPFLSPVPRDEVPDYYDVIKYPMDLKKIRERLESGYYSSKKLFVADMSRIFANCRTYNGPDTEYFRCAGVVERFFSSKMKEFYNGQLQEKKVKLKPS</sequence>
<dbReference type="PROSITE" id="PS00633">
    <property type="entry name" value="BROMODOMAIN_1"/>
    <property type="match status" value="1"/>
</dbReference>
<evidence type="ECO:0000256" key="2">
    <source>
        <dbReference type="ARBA" id="ARBA00004300"/>
    </source>
</evidence>
<dbReference type="InterPro" id="IPR000182">
    <property type="entry name" value="GNAT_dom"/>
</dbReference>
<evidence type="ECO:0000256" key="14">
    <source>
        <dbReference type="ARBA" id="ARBA00048940"/>
    </source>
</evidence>
<accession>A0A7M5UXW4</accession>
<dbReference type="PRINTS" id="PR00503">
    <property type="entry name" value="BROMODOMAIN"/>
</dbReference>
<keyword evidence="10" id="KW-0804">Transcription</keyword>
<dbReference type="InterPro" id="IPR016181">
    <property type="entry name" value="Acyl_CoA_acyltransferase"/>
</dbReference>
<keyword evidence="6" id="KW-0156">Chromatin regulator</keyword>
<evidence type="ECO:0000256" key="10">
    <source>
        <dbReference type="ARBA" id="ARBA00023163"/>
    </source>
</evidence>
<evidence type="ECO:0000256" key="5">
    <source>
        <dbReference type="ARBA" id="ARBA00022679"/>
    </source>
</evidence>
<dbReference type="Pfam" id="PF00439">
    <property type="entry name" value="Bromodomain"/>
    <property type="match status" value="1"/>
</dbReference>
<keyword evidence="11" id="KW-0963">Cytoplasm</keyword>
<feature type="region of interest" description="Disordered" evidence="16">
    <location>
        <begin position="459"/>
        <end position="478"/>
    </location>
</feature>
<dbReference type="GO" id="GO:0005634">
    <property type="term" value="C:nucleus"/>
    <property type="evidence" value="ECO:0007669"/>
    <property type="project" value="UniProtKB-SubCell"/>
</dbReference>
<evidence type="ECO:0000313" key="20">
    <source>
        <dbReference type="Proteomes" id="UP000594262"/>
    </source>
</evidence>
<dbReference type="CDD" id="cd05509">
    <property type="entry name" value="Bromo_gcn5_like"/>
    <property type="match status" value="1"/>
</dbReference>
<keyword evidence="7" id="KW-0805">Transcription regulation</keyword>
<feature type="domain" description="Bromo" evidence="17">
    <location>
        <begin position="731"/>
        <end position="801"/>
    </location>
</feature>
<organism evidence="19 20">
    <name type="scientific">Clytia hemisphaerica</name>
    <dbReference type="NCBI Taxonomy" id="252671"/>
    <lineage>
        <taxon>Eukaryota</taxon>
        <taxon>Metazoa</taxon>
        <taxon>Cnidaria</taxon>
        <taxon>Hydrozoa</taxon>
        <taxon>Hydroidolina</taxon>
        <taxon>Leptothecata</taxon>
        <taxon>Obeliida</taxon>
        <taxon>Clytiidae</taxon>
        <taxon>Clytia</taxon>
    </lineage>
</organism>
<dbReference type="FunFam" id="3.40.630.30:FF:000004">
    <property type="entry name" value="Histone acetyltransferase KAT2A"/>
    <property type="match status" value="1"/>
</dbReference>
<name>A0A7M5UXW4_9CNID</name>
<comment type="similarity">
    <text evidence="3">Belongs to the acetyltransferase family. GCN5 subfamily.</text>
</comment>
<evidence type="ECO:0000256" key="6">
    <source>
        <dbReference type="ARBA" id="ARBA00022853"/>
    </source>
</evidence>
<keyword evidence="13" id="KW-0012">Acyltransferase</keyword>
<dbReference type="PROSITE" id="PS50014">
    <property type="entry name" value="BROMODOMAIN_2"/>
    <property type="match status" value="1"/>
</dbReference>
<evidence type="ECO:0000259" key="17">
    <source>
        <dbReference type="PROSITE" id="PS50014"/>
    </source>
</evidence>
<reference evidence="19" key="1">
    <citation type="submission" date="2021-01" db="UniProtKB">
        <authorList>
            <consortium name="EnsemblMetazoa"/>
        </authorList>
    </citation>
    <scope>IDENTIFICATION</scope>
</reference>
<dbReference type="SUPFAM" id="SSF55729">
    <property type="entry name" value="Acyl-CoA N-acyltransferases (Nat)"/>
    <property type="match status" value="1"/>
</dbReference>
<dbReference type="Proteomes" id="UP000594262">
    <property type="component" value="Unplaced"/>
</dbReference>
<evidence type="ECO:0000256" key="1">
    <source>
        <dbReference type="ARBA" id="ARBA00004123"/>
    </source>
</evidence>
<dbReference type="InterPro" id="IPR018359">
    <property type="entry name" value="Bromodomain_CS"/>
</dbReference>
<evidence type="ECO:0000256" key="4">
    <source>
        <dbReference type="ARBA" id="ARBA00013184"/>
    </source>
</evidence>
<dbReference type="GO" id="GO:0005813">
    <property type="term" value="C:centrosome"/>
    <property type="evidence" value="ECO:0007669"/>
    <property type="project" value="UniProtKB-SubCell"/>
</dbReference>
<comment type="catalytic activity">
    <reaction evidence="14">
        <text>L-lysyl-[histone] + acetyl-CoA = N(6)-acetyl-L-lysyl-[histone] + CoA + H(+)</text>
        <dbReference type="Rhea" id="RHEA:21992"/>
        <dbReference type="Rhea" id="RHEA-COMP:9845"/>
        <dbReference type="Rhea" id="RHEA-COMP:11338"/>
        <dbReference type="ChEBI" id="CHEBI:15378"/>
        <dbReference type="ChEBI" id="CHEBI:29969"/>
        <dbReference type="ChEBI" id="CHEBI:57287"/>
        <dbReference type="ChEBI" id="CHEBI:57288"/>
        <dbReference type="ChEBI" id="CHEBI:61930"/>
        <dbReference type="EC" id="2.3.1.48"/>
    </reaction>
    <physiologicalReaction direction="left-to-right" evidence="14">
        <dbReference type="Rhea" id="RHEA:21993"/>
    </physiologicalReaction>
</comment>
<dbReference type="EnsemblMetazoa" id="CLYHEMT006156.1">
    <property type="protein sequence ID" value="CLYHEMP006156.1"/>
    <property type="gene ID" value="CLYHEMG006156"/>
</dbReference>
<feature type="region of interest" description="Disordered" evidence="16">
    <location>
        <begin position="350"/>
        <end position="380"/>
    </location>
</feature>
<dbReference type="Gene3D" id="1.20.920.10">
    <property type="entry name" value="Bromodomain-like"/>
    <property type="match status" value="1"/>
</dbReference>
<keyword evidence="5" id="KW-0808">Transferase</keyword>
<dbReference type="PANTHER" id="PTHR45750">
    <property type="entry name" value="GH11602P"/>
    <property type="match status" value="1"/>
</dbReference>
<evidence type="ECO:0000313" key="19">
    <source>
        <dbReference type="EnsemblMetazoa" id="CLYHEMP006156.1"/>
    </source>
</evidence>
<keyword evidence="12" id="KW-0539">Nucleus</keyword>
<dbReference type="InterPro" id="IPR009464">
    <property type="entry name" value="PCAF_N"/>
</dbReference>
<evidence type="ECO:0000256" key="15">
    <source>
        <dbReference type="PROSITE-ProRule" id="PRU00035"/>
    </source>
</evidence>
<comment type="subcellular location">
    <subcellularLocation>
        <location evidence="2">Cytoplasm</location>
        <location evidence="2">Cytoskeleton</location>
        <location evidence="2">Microtubule organizing center</location>
        <location evidence="2">Centrosome</location>
    </subcellularLocation>
    <subcellularLocation>
        <location evidence="1">Nucleus</location>
    </subcellularLocation>
</comment>
<feature type="domain" description="N-acetyltransferase" evidence="18">
    <location>
        <begin position="497"/>
        <end position="642"/>
    </location>
</feature>
<proteinExistence type="inferred from homology"/>
<dbReference type="SUPFAM" id="SSF47370">
    <property type="entry name" value="Bromodomain"/>
    <property type="match status" value="1"/>
</dbReference>
<feature type="compositionally biased region" description="Basic and acidic residues" evidence="16">
    <location>
        <begin position="11"/>
        <end position="25"/>
    </location>
</feature>
<dbReference type="SMART" id="SM00297">
    <property type="entry name" value="BROMO"/>
    <property type="match status" value="1"/>
</dbReference>
<evidence type="ECO:0000256" key="11">
    <source>
        <dbReference type="ARBA" id="ARBA00023212"/>
    </source>
</evidence>
<dbReference type="CDD" id="cd04301">
    <property type="entry name" value="NAT_SF"/>
    <property type="match status" value="1"/>
</dbReference>
<protein>
    <recommendedName>
        <fullName evidence="4">histone acetyltransferase</fullName>
        <ecNumber evidence="4">2.3.1.48</ecNumber>
    </recommendedName>
</protein>
<dbReference type="RefSeq" id="XP_066926006.1">
    <property type="nucleotide sequence ID" value="XM_067069905.1"/>
</dbReference>
<evidence type="ECO:0000256" key="13">
    <source>
        <dbReference type="ARBA" id="ARBA00023315"/>
    </source>
</evidence>
<dbReference type="GeneID" id="136813387"/>
<evidence type="ECO:0000256" key="3">
    <source>
        <dbReference type="ARBA" id="ARBA00008607"/>
    </source>
</evidence>
<dbReference type="InterPro" id="IPR001487">
    <property type="entry name" value="Bromodomain"/>
</dbReference>
<dbReference type="InterPro" id="IPR036427">
    <property type="entry name" value="Bromodomain-like_sf"/>
</dbReference>
<evidence type="ECO:0000256" key="8">
    <source>
        <dbReference type="ARBA" id="ARBA00023117"/>
    </source>
</evidence>